<evidence type="ECO:0000313" key="2">
    <source>
        <dbReference type="Proteomes" id="UP000001034"/>
    </source>
</evidence>
<protein>
    <submittedName>
        <fullName evidence="1">Uncharacterized protein</fullName>
    </submittedName>
</protein>
<dbReference type="EMBL" id="AB366653">
    <property type="protein sequence ID" value="BAG41607.1"/>
    <property type="molecule type" value="Genomic_DNA"/>
</dbReference>
<evidence type="ECO:0000313" key="1">
    <source>
        <dbReference type="EMBL" id="BAG41607.1"/>
    </source>
</evidence>
<dbReference type="Proteomes" id="UP000001034">
    <property type="component" value="Segment"/>
</dbReference>
<sequence>MALAAFGIVDRAPLHVSQALRALNVSHSVVMRHGYRTAVTHVDMPVAEQPAWPVVVDGLRTFEKYVKARQGHLIFLVTDARAALSTTNISDVLWNDKMKKPFDAALAAALQQATTNISGWEYKKNDPSIMDYVNSATKPSWLNDLQTQLYRLKNYQQQKRVREVCIGYLAGITPKTTALRFLKANLKLQDILLLMQNPKAEELKAAVAASRLSSADIVSKATGIESFEIQYVLKSSQQIAAT</sequence>
<proteinExistence type="predicted"/>
<keyword evidence="2" id="KW-1185">Reference proteome</keyword>
<dbReference type="RefSeq" id="YP_001950037.1">
    <property type="nucleotide sequence ID" value="NC_010811.2"/>
</dbReference>
<dbReference type="GeneID" id="6370040"/>
<dbReference type="KEGG" id="vg:6370040"/>
<reference evidence="1 2" key="1">
    <citation type="journal article" date="2010" name="Virology">
        <title>A jumbo phage infecting the phytopathogen Ralstonia solanacearum defines a new lineage of the Myoviridae family.</title>
        <authorList>
            <person name="Yamada T."/>
            <person name="Satoh S."/>
            <person name="Ishikawa H."/>
            <person name="Fujiwara A."/>
            <person name="Kawasaki T."/>
            <person name="Fujie M."/>
            <person name="Ogata H."/>
        </authorList>
    </citation>
    <scope>NUCLEOTIDE SEQUENCE [LARGE SCALE GENOMIC DNA]</scope>
</reference>
<name>B2ZY31_9CAUD</name>
<accession>B2ZY31</accession>
<organism evidence="1 2">
    <name type="scientific">Ralstonia phage phiRSL1</name>
    <dbReference type="NCBI Taxonomy" id="1980924"/>
    <lineage>
        <taxon>Viruses</taxon>
        <taxon>Duplodnaviria</taxon>
        <taxon>Heunggongvirae</taxon>
        <taxon>Uroviricota</taxon>
        <taxon>Caudoviricetes</taxon>
        <taxon>Mieseafarmvirus</taxon>
        <taxon>Mieseafarmvirus RSL1</taxon>
    </lineage>
</organism>